<gene>
    <name evidence="5" type="ORF">CFOL_v3_03643</name>
</gene>
<proteinExistence type="inferred from homology"/>
<reference evidence="6" key="1">
    <citation type="submission" date="2016-04" db="EMBL/GenBank/DDBJ databases">
        <title>Cephalotus genome sequencing.</title>
        <authorList>
            <person name="Fukushima K."/>
            <person name="Hasebe M."/>
            <person name="Fang X."/>
        </authorList>
    </citation>
    <scope>NUCLEOTIDE SEQUENCE [LARGE SCALE GENOMIC DNA]</scope>
    <source>
        <strain evidence="6">cv. St1</strain>
    </source>
</reference>
<dbReference type="SUPFAM" id="SSF51905">
    <property type="entry name" value="FAD/NAD(P)-binding domain"/>
    <property type="match status" value="1"/>
</dbReference>
<dbReference type="InParanoid" id="A0A1Q3AX24"/>
<dbReference type="PANTHER" id="PTHR23023">
    <property type="entry name" value="DIMETHYLANILINE MONOOXYGENASE"/>
    <property type="match status" value="1"/>
</dbReference>
<name>A0A1Q3AX24_CEPFO</name>
<dbReference type="OrthoDB" id="66881at2759"/>
<keyword evidence="3" id="KW-0274">FAD</keyword>
<dbReference type="EMBL" id="BDDD01000136">
    <property type="protein sequence ID" value="GAV60112.1"/>
    <property type="molecule type" value="Genomic_DNA"/>
</dbReference>
<dbReference type="Pfam" id="PF00743">
    <property type="entry name" value="FMO-like"/>
    <property type="match status" value="1"/>
</dbReference>
<keyword evidence="2" id="KW-0285">Flavoprotein</keyword>
<accession>A0A1Q3AX24</accession>
<protein>
    <submittedName>
        <fullName evidence="5">FMO-like domain-containing protein</fullName>
    </submittedName>
</protein>
<evidence type="ECO:0000256" key="1">
    <source>
        <dbReference type="ARBA" id="ARBA00009183"/>
    </source>
</evidence>
<sequence length="320" mass="36306">MDYAAKDYGSAVEYVKGKRVVVVGLQKSALDIAMECSIANGVENPCTVLYKTAHWNVLDYLPWGLPLGYLYLNRFSELLVHKPGEGFLLVLVATMLSPVRWAFSKFVETGIKMKLPLRKYGMVPNHSFHQEINACLISTVPKNFYDKVEEGSIKLKKSLCFSFCKEGVMVEGDDAPLETDLVILATGFRGDKLKDILVITCTKMSTFSLLLQLIHSFSLIRGCIPPRIPQLAVIGFSESLANLYTSEIRCRWLAELLDGTFKLPSIKEMEKKCKNGMYIQFCRALHIWYNDQLCKDMGWNPRRKKGLLAELFQPYGPMDY</sequence>
<dbReference type="InterPro" id="IPR020946">
    <property type="entry name" value="Flavin_mOase-like"/>
</dbReference>
<dbReference type="Proteomes" id="UP000187406">
    <property type="component" value="Unassembled WGS sequence"/>
</dbReference>
<keyword evidence="6" id="KW-1185">Reference proteome</keyword>
<evidence type="ECO:0000256" key="4">
    <source>
        <dbReference type="ARBA" id="ARBA00023002"/>
    </source>
</evidence>
<comment type="caution">
    <text evidence="5">The sequence shown here is derived from an EMBL/GenBank/DDBJ whole genome shotgun (WGS) entry which is preliminary data.</text>
</comment>
<comment type="similarity">
    <text evidence="1">Belongs to the FMO family.</text>
</comment>
<evidence type="ECO:0000256" key="2">
    <source>
        <dbReference type="ARBA" id="ARBA00022630"/>
    </source>
</evidence>
<evidence type="ECO:0000313" key="5">
    <source>
        <dbReference type="EMBL" id="GAV60112.1"/>
    </source>
</evidence>
<feature type="non-terminal residue" evidence="5">
    <location>
        <position position="320"/>
    </location>
</feature>
<organism evidence="5 6">
    <name type="scientific">Cephalotus follicularis</name>
    <name type="common">Albany pitcher plant</name>
    <dbReference type="NCBI Taxonomy" id="3775"/>
    <lineage>
        <taxon>Eukaryota</taxon>
        <taxon>Viridiplantae</taxon>
        <taxon>Streptophyta</taxon>
        <taxon>Embryophyta</taxon>
        <taxon>Tracheophyta</taxon>
        <taxon>Spermatophyta</taxon>
        <taxon>Magnoliopsida</taxon>
        <taxon>eudicotyledons</taxon>
        <taxon>Gunneridae</taxon>
        <taxon>Pentapetalae</taxon>
        <taxon>rosids</taxon>
        <taxon>fabids</taxon>
        <taxon>Oxalidales</taxon>
        <taxon>Cephalotaceae</taxon>
        <taxon>Cephalotus</taxon>
    </lineage>
</organism>
<evidence type="ECO:0000256" key="3">
    <source>
        <dbReference type="ARBA" id="ARBA00022827"/>
    </source>
</evidence>
<dbReference type="STRING" id="3775.A0A1Q3AX24"/>
<dbReference type="Gene3D" id="3.50.50.60">
    <property type="entry name" value="FAD/NAD(P)-binding domain"/>
    <property type="match status" value="2"/>
</dbReference>
<dbReference type="GO" id="GO:0050661">
    <property type="term" value="F:NADP binding"/>
    <property type="evidence" value="ECO:0007669"/>
    <property type="project" value="InterPro"/>
</dbReference>
<dbReference type="InterPro" id="IPR050346">
    <property type="entry name" value="FMO-like"/>
</dbReference>
<dbReference type="GO" id="GO:0004499">
    <property type="term" value="F:N,N-dimethylaniline monooxygenase activity"/>
    <property type="evidence" value="ECO:0007669"/>
    <property type="project" value="InterPro"/>
</dbReference>
<dbReference type="AlphaFoldDB" id="A0A1Q3AX24"/>
<dbReference type="InterPro" id="IPR036188">
    <property type="entry name" value="FAD/NAD-bd_sf"/>
</dbReference>
<evidence type="ECO:0000313" key="6">
    <source>
        <dbReference type="Proteomes" id="UP000187406"/>
    </source>
</evidence>
<keyword evidence="4" id="KW-0560">Oxidoreductase</keyword>
<dbReference type="GO" id="GO:0050660">
    <property type="term" value="F:flavin adenine dinucleotide binding"/>
    <property type="evidence" value="ECO:0007669"/>
    <property type="project" value="InterPro"/>
</dbReference>